<gene>
    <name evidence="3" type="primary">20353091</name>
    <name evidence="2" type="ORF">GGTG_12633</name>
</gene>
<dbReference type="RefSeq" id="XP_009228798.1">
    <property type="nucleotide sequence ID" value="XM_009230534.1"/>
</dbReference>
<accession>J3PGK4</accession>
<dbReference type="AlphaFoldDB" id="J3PGK4"/>
<feature type="region of interest" description="Disordered" evidence="1">
    <location>
        <begin position="74"/>
        <end position="112"/>
    </location>
</feature>
<reference evidence="3" key="4">
    <citation type="journal article" date="2015" name="G3 (Bethesda)">
        <title>Genome sequences of three phytopathogenic species of the Magnaporthaceae family of fungi.</title>
        <authorList>
            <person name="Okagaki L.H."/>
            <person name="Nunes C.C."/>
            <person name="Sailsbery J."/>
            <person name="Clay B."/>
            <person name="Brown D."/>
            <person name="John T."/>
            <person name="Oh Y."/>
            <person name="Young N."/>
            <person name="Fitzgerald M."/>
            <person name="Haas B.J."/>
            <person name="Zeng Q."/>
            <person name="Young S."/>
            <person name="Adiconis X."/>
            <person name="Fan L."/>
            <person name="Levin J.Z."/>
            <person name="Mitchell T.K."/>
            <person name="Okubara P.A."/>
            <person name="Farman M.L."/>
            <person name="Kohn L.M."/>
            <person name="Birren B."/>
            <person name="Ma L.-J."/>
            <person name="Dean R.A."/>
        </authorList>
    </citation>
    <scope>NUCLEOTIDE SEQUENCE</scope>
    <source>
        <strain evidence="3">R3-111a-1</strain>
    </source>
</reference>
<reference evidence="4" key="1">
    <citation type="submission" date="2010-07" db="EMBL/GenBank/DDBJ databases">
        <title>The genome sequence of Gaeumannomyces graminis var. tritici strain R3-111a-1.</title>
        <authorList>
            <consortium name="The Broad Institute Genome Sequencing Platform"/>
            <person name="Ma L.-J."/>
            <person name="Dead R."/>
            <person name="Young S."/>
            <person name="Zeng Q."/>
            <person name="Koehrsen M."/>
            <person name="Alvarado L."/>
            <person name="Berlin A."/>
            <person name="Chapman S.B."/>
            <person name="Chen Z."/>
            <person name="Freedman E."/>
            <person name="Gellesch M."/>
            <person name="Goldberg J."/>
            <person name="Griggs A."/>
            <person name="Gujja S."/>
            <person name="Heilman E.R."/>
            <person name="Heiman D."/>
            <person name="Hepburn T."/>
            <person name="Howarth C."/>
            <person name="Jen D."/>
            <person name="Larson L."/>
            <person name="Mehta T."/>
            <person name="Neiman D."/>
            <person name="Pearson M."/>
            <person name="Roberts A."/>
            <person name="Saif S."/>
            <person name="Shea T."/>
            <person name="Shenoy N."/>
            <person name="Sisk P."/>
            <person name="Stolte C."/>
            <person name="Sykes S."/>
            <person name="Walk T."/>
            <person name="White J."/>
            <person name="Yandava C."/>
            <person name="Haas B."/>
            <person name="Nusbaum C."/>
            <person name="Birren B."/>
        </authorList>
    </citation>
    <scope>NUCLEOTIDE SEQUENCE [LARGE SCALE GENOMIC DNA]</scope>
    <source>
        <strain evidence="4">R3-111a-1</strain>
    </source>
</reference>
<organism evidence="2">
    <name type="scientific">Gaeumannomyces tritici (strain R3-111a-1)</name>
    <name type="common">Wheat and barley take-all root rot fungus</name>
    <name type="synonym">Gaeumannomyces graminis var. tritici</name>
    <dbReference type="NCBI Taxonomy" id="644352"/>
    <lineage>
        <taxon>Eukaryota</taxon>
        <taxon>Fungi</taxon>
        <taxon>Dikarya</taxon>
        <taxon>Ascomycota</taxon>
        <taxon>Pezizomycotina</taxon>
        <taxon>Sordariomycetes</taxon>
        <taxon>Sordariomycetidae</taxon>
        <taxon>Magnaporthales</taxon>
        <taxon>Magnaporthaceae</taxon>
        <taxon>Gaeumannomyces</taxon>
    </lineage>
</organism>
<evidence type="ECO:0000313" key="3">
    <source>
        <dbReference type="EnsemblFungi" id="EJT69750"/>
    </source>
</evidence>
<evidence type="ECO:0000313" key="4">
    <source>
        <dbReference type="Proteomes" id="UP000006039"/>
    </source>
</evidence>
<protein>
    <submittedName>
        <fullName evidence="2 3">Uncharacterized protein</fullName>
    </submittedName>
</protein>
<reference evidence="2" key="2">
    <citation type="submission" date="2010-07" db="EMBL/GenBank/DDBJ databases">
        <authorList>
            <consortium name="The Broad Institute Genome Sequencing Platform"/>
            <consortium name="Broad Institute Genome Sequencing Center for Infectious Disease"/>
            <person name="Ma L.-J."/>
            <person name="Dead R."/>
            <person name="Young S."/>
            <person name="Zeng Q."/>
            <person name="Koehrsen M."/>
            <person name="Alvarado L."/>
            <person name="Berlin A."/>
            <person name="Chapman S.B."/>
            <person name="Chen Z."/>
            <person name="Freedman E."/>
            <person name="Gellesch M."/>
            <person name="Goldberg J."/>
            <person name="Griggs A."/>
            <person name="Gujja S."/>
            <person name="Heilman E.R."/>
            <person name="Heiman D."/>
            <person name="Hepburn T."/>
            <person name="Howarth C."/>
            <person name="Jen D."/>
            <person name="Larson L."/>
            <person name="Mehta T."/>
            <person name="Neiman D."/>
            <person name="Pearson M."/>
            <person name="Roberts A."/>
            <person name="Saif S."/>
            <person name="Shea T."/>
            <person name="Shenoy N."/>
            <person name="Sisk P."/>
            <person name="Stolte C."/>
            <person name="Sykes S."/>
            <person name="Walk T."/>
            <person name="White J."/>
            <person name="Yandava C."/>
            <person name="Haas B."/>
            <person name="Nusbaum C."/>
            <person name="Birren B."/>
        </authorList>
    </citation>
    <scope>NUCLEOTIDE SEQUENCE</scope>
    <source>
        <strain evidence="2">R3-111a-1</strain>
    </source>
</reference>
<evidence type="ECO:0000256" key="1">
    <source>
        <dbReference type="SAM" id="MobiDB-lite"/>
    </source>
</evidence>
<reference evidence="2" key="3">
    <citation type="submission" date="2010-09" db="EMBL/GenBank/DDBJ databases">
        <title>Annotation of Gaeumannomyces graminis var. tritici R3-111a-1.</title>
        <authorList>
            <consortium name="The Broad Institute Genome Sequencing Platform"/>
            <person name="Ma L.-J."/>
            <person name="Dead R."/>
            <person name="Young S.K."/>
            <person name="Zeng Q."/>
            <person name="Gargeya S."/>
            <person name="Fitzgerald M."/>
            <person name="Haas B."/>
            <person name="Abouelleil A."/>
            <person name="Alvarado L."/>
            <person name="Arachchi H.M."/>
            <person name="Berlin A."/>
            <person name="Brown A."/>
            <person name="Chapman S.B."/>
            <person name="Chen Z."/>
            <person name="Dunbar C."/>
            <person name="Freedman E."/>
            <person name="Gearin G."/>
            <person name="Gellesch M."/>
            <person name="Goldberg J."/>
            <person name="Griggs A."/>
            <person name="Gujja S."/>
            <person name="Heiman D."/>
            <person name="Howarth C."/>
            <person name="Larson L."/>
            <person name="Lui A."/>
            <person name="MacDonald P.J.P."/>
            <person name="Mehta T."/>
            <person name="Montmayeur A."/>
            <person name="Murphy C."/>
            <person name="Neiman D."/>
            <person name="Pearson M."/>
            <person name="Priest M."/>
            <person name="Roberts A."/>
            <person name="Saif S."/>
            <person name="Shea T."/>
            <person name="Shenoy N."/>
            <person name="Sisk P."/>
            <person name="Stolte C."/>
            <person name="Sykes S."/>
            <person name="Yandava C."/>
            <person name="Wortman J."/>
            <person name="Nusbaum C."/>
            <person name="Birren B."/>
        </authorList>
    </citation>
    <scope>NUCLEOTIDE SEQUENCE</scope>
    <source>
        <strain evidence="2">R3-111a-1</strain>
    </source>
</reference>
<dbReference type="Proteomes" id="UP000006039">
    <property type="component" value="Unassembled WGS sequence"/>
</dbReference>
<proteinExistence type="predicted"/>
<feature type="compositionally biased region" description="Basic residues" evidence="1">
    <location>
        <begin position="38"/>
        <end position="48"/>
    </location>
</feature>
<dbReference type="EMBL" id="GL385403">
    <property type="protein sequence ID" value="EJT69750.1"/>
    <property type="molecule type" value="Genomic_DNA"/>
</dbReference>
<feature type="compositionally biased region" description="Basic residues" evidence="1">
    <location>
        <begin position="92"/>
        <end position="102"/>
    </location>
</feature>
<dbReference type="HOGENOM" id="CLU_1643802_0_0_1"/>
<feature type="region of interest" description="Disordered" evidence="1">
    <location>
        <begin position="29"/>
        <end position="48"/>
    </location>
</feature>
<keyword evidence="4" id="KW-1185">Reference proteome</keyword>
<dbReference type="EnsemblFungi" id="EJT69750">
    <property type="protein sequence ID" value="EJT69750"/>
    <property type="gene ID" value="GGTG_12633"/>
</dbReference>
<dbReference type="GeneID" id="20353091"/>
<evidence type="ECO:0000313" key="2">
    <source>
        <dbReference type="EMBL" id="EJT69750.1"/>
    </source>
</evidence>
<sequence>MLTSTEGTTAMLSRPGAWIAVLGQEDAGDRGLAGTNSGHHRHSTVLPCRPRHNRSQETITLPRTKATTILPCGPYHHRSWSRRKQAEVTAKLKSRSRPRSMGRRQNGDYRSVSLPRRNPQILLRVCEVCYGYGAIGSFGENAKFHEQPIPQTTVIPWSKIR</sequence>
<reference evidence="3" key="5">
    <citation type="submission" date="2018-04" db="UniProtKB">
        <authorList>
            <consortium name="EnsemblFungi"/>
        </authorList>
    </citation>
    <scope>IDENTIFICATION</scope>
    <source>
        <strain evidence="3">R3-111a-1</strain>
    </source>
</reference>
<name>J3PGK4_GAET3</name>
<dbReference type="VEuPathDB" id="FungiDB:GGTG_12633"/>